<sequence>MPTIVWFTRRVLLKGVSDGYRNGAIVRRIGPWQLARAVPTRPSTRSQRRAIWSVTELGPVQISGHSVRLRLPRFADVDDWCRIRLRDQQAIEPFWVASSLTWQERHTRKLWVRECLEMRRARRKATALSFVIECDGRFAGQCGLTSIDLSTGQAELGIWIDSTVARGGVGSVAASLVVDYAFDVLALYRVAAITAVGNMPAAHGAERIGFVFEARMDSFFEIGTGRAAHELRAIIGDRRPVGGVTSDAIARWDRPRPPAAPPNQASPVVRRRIPPFTDLLTVSKFYLGSARQVAARYKKRKQFDIAWDGPATELGRVSLKGSTDVDSPTSTSHKTTDGFARFARLLRHDDDSPALTAQIVADRSKLATCRLVDVFHENGRLDIALVGESAPQEVAEGVRVLIDVIFTKIGLRRVFAILRVSDITTAKIIEAAGMTREGTMTGYAEFAGKREDHDLWAITTDS</sequence>
<dbReference type="AlphaFoldDB" id="A0A848KG56"/>
<organism evidence="2 3">
    <name type="scientific">Antrihabitans stalactiti</name>
    <dbReference type="NCBI Taxonomy" id="2584121"/>
    <lineage>
        <taxon>Bacteria</taxon>
        <taxon>Bacillati</taxon>
        <taxon>Actinomycetota</taxon>
        <taxon>Actinomycetes</taxon>
        <taxon>Mycobacteriales</taxon>
        <taxon>Nocardiaceae</taxon>
        <taxon>Antrihabitans</taxon>
    </lineage>
</organism>
<dbReference type="GO" id="GO:1990189">
    <property type="term" value="F:protein N-terminal-serine acetyltransferase activity"/>
    <property type="evidence" value="ECO:0007669"/>
    <property type="project" value="TreeGrafter"/>
</dbReference>
<dbReference type="InterPro" id="IPR016181">
    <property type="entry name" value="Acyl_CoA_acyltransferase"/>
</dbReference>
<evidence type="ECO:0000313" key="2">
    <source>
        <dbReference type="EMBL" id="NMN96658.1"/>
    </source>
</evidence>
<dbReference type="GO" id="GO:0008999">
    <property type="term" value="F:protein-N-terminal-alanine acetyltransferase activity"/>
    <property type="evidence" value="ECO:0007669"/>
    <property type="project" value="TreeGrafter"/>
</dbReference>
<proteinExistence type="predicted"/>
<accession>A0A848KG56</accession>
<dbReference type="Proteomes" id="UP000535543">
    <property type="component" value="Unassembled WGS sequence"/>
</dbReference>
<dbReference type="EMBL" id="VCQU01000005">
    <property type="protein sequence ID" value="NMN96658.1"/>
    <property type="molecule type" value="Genomic_DNA"/>
</dbReference>
<comment type="caution">
    <text evidence="2">The sequence shown here is derived from an EMBL/GenBank/DDBJ whole genome shotgun (WGS) entry which is preliminary data.</text>
</comment>
<feature type="domain" description="N-acetyltransferase" evidence="1">
    <location>
        <begin position="67"/>
        <end position="232"/>
    </location>
</feature>
<dbReference type="InterPro" id="IPR051908">
    <property type="entry name" value="Ribosomal_N-acetyltransferase"/>
</dbReference>
<reference evidence="2 3" key="1">
    <citation type="submission" date="2019-05" db="EMBL/GenBank/DDBJ databases">
        <authorList>
            <person name="Lee S.D."/>
        </authorList>
    </citation>
    <scope>NUCLEOTIDE SEQUENCE [LARGE SCALE GENOMIC DNA]</scope>
    <source>
        <strain evidence="2 3">YC2-7</strain>
    </source>
</reference>
<dbReference type="InterPro" id="IPR000182">
    <property type="entry name" value="GNAT_dom"/>
</dbReference>
<keyword evidence="3" id="KW-1185">Reference proteome</keyword>
<dbReference type="SUPFAM" id="SSF55729">
    <property type="entry name" value="Acyl-CoA N-acyltransferases (Nat)"/>
    <property type="match status" value="2"/>
</dbReference>
<evidence type="ECO:0000313" key="3">
    <source>
        <dbReference type="Proteomes" id="UP000535543"/>
    </source>
</evidence>
<dbReference type="Gene3D" id="3.40.630.30">
    <property type="match status" value="2"/>
</dbReference>
<protein>
    <submittedName>
        <fullName evidence="2">GNAT family N-acetyltransferase</fullName>
    </submittedName>
</protein>
<dbReference type="PANTHER" id="PTHR43441:SF2">
    <property type="entry name" value="FAMILY ACETYLTRANSFERASE, PUTATIVE (AFU_ORTHOLOGUE AFUA_7G00850)-RELATED"/>
    <property type="match status" value="1"/>
</dbReference>
<reference evidence="2 3" key="2">
    <citation type="submission" date="2020-06" db="EMBL/GenBank/DDBJ databases">
        <title>Antribacter stalactiti gen. nov., sp. nov., a new member of the family Nacardiaceae isolated from a cave.</title>
        <authorList>
            <person name="Kim I.S."/>
        </authorList>
    </citation>
    <scope>NUCLEOTIDE SEQUENCE [LARGE SCALE GENOMIC DNA]</scope>
    <source>
        <strain evidence="2 3">YC2-7</strain>
    </source>
</reference>
<dbReference type="PROSITE" id="PS51186">
    <property type="entry name" value="GNAT"/>
    <property type="match status" value="1"/>
</dbReference>
<evidence type="ECO:0000259" key="1">
    <source>
        <dbReference type="PROSITE" id="PS51186"/>
    </source>
</evidence>
<dbReference type="Pfam" id="PF13302">
    <property type="entry name" value="Acetyltransf_3"/>
    <property type="match status" value="1"/>
</dbReference>
<keyword evidence="2" id="KW-0808">Transferase</keyword>
<dbReference type="PANTHER" id="PTHR43441">
    <property type="entry name" value="RIBOSOMAL-PROTEIN-SERINE ACETYLTRANSFERASE"/>
    <property type="match status" value="1"/>
</dbReference>
<gene>
    <name evidence="2" type="ORF">FGL95_16595</name>
</gene>
<name>A0A848KG56_9NOCA</name>
<dbReference type="GO" id="GO:0005737">
    <property type="term" value="C:cytoplasm"/>
    <property type="evidence" value="ECO:0007669"/>
    <property type="project" value="TreeGrafter"/>
</dbReference>